<sequence>MARTRHLHRAGTRLSLSWSLRNAVVRARYLGRAAVPPTESFLIEKGGRGCAMQRVRPHGLSSPGFQAMVDEILHANDGNRPEFEGSHIQFVVDPNELVSAPSRTFMALGGTPPSAHMPDPSWRMPLPAPALVSTPPSSSAHGGYNDQAPVRGRGRWIPRRRSCDAREHI</sequence>
<evidence type="ECO:0000313" key="3">
    <source>
        <dbReference type="Proteomes" id="UP001341840"/>
    </source>
</evidence>
<comment type="caution">
    <text evidence="2">The sequence shown here is derived from an EMBL/GenBank/DDBJ whole genome shotgun (WGS) entry which is preliminary data.</text>
</comment>
<evidence type="ECO:0000313" key="2">
    <source>
        <dbReference type="EMBL" id="MED6225776.1"/>
    </source>
</evidence>
<protein>
    <submittedName>
        <fullName evidence="2">Uncharacterized protein</fullName>
    </submittedName>
</protein>
<evidence type="ECO:0000256" key="1">
    <source>
        <dbReference type="SAM" id="MobiDB-lite"/>
    </source>
</evidence>
<proteinExistence type="predicted"/>
<reference evidence="2 3" key="1">
    <citation type="journal article" date="2023" name="Plants (Basel)">
        <title>Bridging the Gap: Combining Genomics and Transcriptomics Approaches to Understand Stylosanthes scabra, an Orphan Legume from the Brazilian Caatinga.</title>
        <authorList>
            <person name="Ferreira-Neto J.R.C."/>
            <person name="da Silva M.D."/>
            <person name="Binneck E."/>
            <person name="de Melo N.F."/>
            <person name="da Silva R.H."/>
            <person name="de Melo A.L.T.M."/>
            <person name="Pandolfi V."/>
            <person name="Bustamante F.O."/>
            <person name="Brasileiro-Vidal A.C."/>
            <person name="Benko-Iseppon A.M."/>
        </authorList>
    </citation>
    <scope>NUCLEOTIDE SEQUENCE [LARGE SCALE GENOMIC DNA]</scope>
    <source>
        <tissue evidence="2">Leaves</tissue>
    </source>
</reference>
<accession>A0ABU6ZVH4</accession>
<dbReference type="EMBL" id="JASCZI010274204">
    <property type="protein sequence ID" value="MED6225776.1"/>
    <property type="molecule type" value="Genomic_DNA"/>
</dbReference>
<name>A0ABU6ZVH4_9FABA</name>
<dbReference type="Proteomes" id="UP001341840">
    <property type="component" value="Unassembled WGS sequence"/>
</dbReference>
<keyword evidence="3" id="KW-1185">Reference proteome</keyword>
<gene>
    <name evidence="2" type="ORF">PIB30_096948</name>
</gene>
<organism evidence="2 3">
    <name type="scientific">Stylosanthes scabra</name>
    <dbReference type="NCBI Taxonomy" id="79078"/>
    <lineage>
        <taxon>Eukaryota</taxon>
        <taxon>Viridiplantae</taxon>
        <taxon>Streptophyta</taxon>
        <taxon>Embryophyta</taxon>
        <taxon>Tracheophyta</taxon>
        <taxon>Spermatophyta</taxon>
        <taxon>Magnoliopsida</taxon>
        <taxon>eudicotyledons</taxon>
        <taxon>Gunneridae</taxon>
        <taxon>Pentapetalae</taxon>
        <taxon>rosids</taxon>
        <taxon>fabids</taxon>
        <taxon>Fabales</taxon>
        <taxon>Fabaceae</taxon>
        <taxon>Papilionoideae</taxon>
        <taxon>50 kb inversion clade</taxon>
        <taxon>dalbergioids sensu lato</taxon>
        <taxon>Dalbergieae</taxon>
        <taxon>Pterocarpus clade</taxon>
        <taxon>Stylosanthes</taxon>
    </lineage>
</organism>
<feature type="region of interest" description="Disordered" evidence="1">
    <location>
        <begin position="132"/>
        <end position="169"/>
    </location>
</feature>